<keyword evidence="3" id="KW-1133">Transmembrane helix</keyword>
<keyword evidence="3" id="KW-0472">Membrane</keyword>
<dbReference type="PROSITE" id="PS01081">
    <property type="entry name" value="HTH_TETR_1"/>
    <property type="match status" value="1"/>
</dbReference>
<dbReference type="InterPro" id="IPR001647">
    <property type="entry name" value="HTH_TetR"/>
</dbReference>
<dbReference type="RefSeq" id="WP_301303787.1">
    <property type="nucleotide sequence ID" value="NZ_JAMTCP010000001.1"/>
</dbReference>
<dbReference type="InterPro" id="IPR041474">
    <property type="entry name" value="NicS_C"/>
</dbReference>
<protein>
    <submittedName>
        <fullName evidence="5">Transcriptional regulator, TetR family</fullName>
    </submittedName>
</protein>
<gene>
    <name evidence="5" type="ORF">LX15_000192</name>
</gene>
<dbReference type="Gene3D" id="1.10.357.10">
    <property type="entry name" value="Tetracycline Repressor, domain 2"/>
    <property type="match status" value="1"/>
</dbReference>
<feature type="DNA-binding region" description="H-T-H motif" evidence="2">
    <location>
        <begin position="26"/>
        <end position="45"/>
    </location>
</feature>
<dbReference type="PANTHER" id="PTHR30055:SF226">
    <property type="entry name" value="HTH-TYPE TRANSCRIPTIONAL REGULATOR PKSA"/>
    <property type="match status" value="1"/>
</dbReference>
<dbReference type="EMBL" id="JAMTCP010000001">
    <property type="protein sequence ID" value="MCP2256509.1"/>
    <property type="molecule type" value="Genomic_DNA"/>
</dbReference>
<dbReference type="InterPro" id="IPR009057">
    <property type="entry name" value="Homeodomain-like_sf"/>
</dbReference>
<dbReference type="Proteomes" id="UP001205311">
    <property type="component" value="Unassembled WGS sequence"/>
</dbReference>
<dbReference type="SUPFAM" id="SSF48498">
    <property type="entry name" value="Tetracyclin repressor-like, C-terminal domain"/>
    <property type="match status" value="1"/>
</dbReference>
<dbReference type="Gene3D" id="1.10.10.60">
    <property type="entry name" value="Homeodomain-like"/>
    <property type="match status" value="1"/>
</dbReference>
<dbReference type="InterPro" id="IPR023772">
    <property type="entry name" value="DNA-bd_HTH_TetR-type_CS"/>
</dbReference>
<comment type="caution">
    <text evidence="5">The sequence shown here is derived from an EMBL/GenBank/DDBJ whole genome shotgun (WGS) entry which is preliminary data.</text>
</comment>
<evidence type="ECO:0000256" key="1">
    <source>
        <dbReference type="ARBA" id="ARBA00023125"/>
    </source>
</evidence>
<feature type="domain" description="HTH tetR-type" evidence="4">
    <location>
        <begin position="3"/>
        <end position="63"/>
    </location>
</feature>
<evidence type="ECO:0000256" key="2">
    <source>
        <dbReference type="PROSITE-ProRule" id="PRU00335"/>
    </source>
</evidence>
<dbReference type="PROSITE" id="PS50977">
    <property type="entry name" value="HTH_TETR_2"/>
    <property type="match status" value="1"/>
</dbReference>
<keyword evidence="6" id="KW-1185">Reference proteome</keyword>
<dbReference type="InterPro" id="IPR036271">
    <property type="entry name" value="Tet_transcr_reg_TetR-rel_C_sf"/>
</dbReference>
<organism evidence="5 6">
    <name type="scientific">Streptoalloteichus tenebrarius (strain ATCC 17920 / DSM 40477 / JCM 4838 / CBS 697.72 / NBRC 16177 / NCIMB 11028 / NRRL B-12390 / A12253. 1 / ISP 5477)</name>
    <name type="common">Streptomyces tenebrarius</name>
    <dbReference type="NCBI Taxonomy" id="1933"/>
    <lineage>
        <taxon>Bacteria</taxon>
        <taxon>Bacillati</taxon>
        <taxon>Actinomycetota</taxon>
        <taxon>Actinomycetes</taxon>
        <taxon>Pseudonocardiales</taxon>
        <taxon>Pseudonocardiaceae</taxon>
        <taxon>Streptoalloteichus</taxon>
    </lineage>
</organism>
<evidence type="ECO:0000313" key="5">
    <source>
        <dbReference type="EMBL" id="MCP2256509.1"/>
    </source>
</evidence>
<dbReference type="Pfam" id="PF17938">
    <property type="entry name" value="TetR_C_29"/>
    <property type="match status" value="1"/>
</dbReference>
<accession>A0ABT1HLZ0</accession>
<proteinExistence type="predicted"/>
<reference evidence="5 6" key="1">
    <citation type="submission" date="2022-06" db="EMBL/GenBank/DDBJ databases">
        <title>Genomic Encyclopedia of Archaeal and Bacterial Type Strains, Phase II (KMG-II): from individual species to whole genera.</title>
        <authorList>
            <person name="Goeker M."/>
        </authorList>
    </citation>
    <scope>NUCLEOTIDE SEQUENCE [LARGE SCALE GENOMIC DNA]</scope>
    <source>
        <strain evidence="5 6">DSM 40477</strain>
    </source>
</reference>
<keyword evidence="1 2" id="KW-0238">DNA-binding</keyword>
<dbReference type="Pfam" id="PF00440">
    <property type="entry name" value="TetR_N"/>
    <property type="match status" value="1"/>
</dbReference>
<keyword evidence="3" id="KW-0812">Transmembrane</keyword>
<evidence type="ECO:0000256" key="3">
    <source>
        <dbReference type="SAM" id="Phobius"/>
    </source>
</evidence>
<evidence type="ECO:0000259" key="4">
    <source>
        <dbReference type="PROSITE" id="PS50977"/>
    </source>
</evidence>
<dbReference type="InterPro" id="IPR050109">
    <property type="entry name" value="HTH-type_TetR-like_transc_reg"/>
</dbReference>
<name>A0ABT1HLZ0_STRSD</name>
<feature type="transmembrane region" description="Helical" evidence="3">
    <location>
        <begin position="150"/>
        <end position="168"/>
    </location>
</feature>
<dbReference type="PANTHER" id="PTHR30055">
    <property type="entry name" value="HTH-TYPE TRANSCRIPTIONAL REGULATOR RUTR"/>
    <property type="match status" value="1"/>
</dbReference>
<dbReference type="PRINTS" id="PR00455">
    <property type="entry name" value="HTHTETR"/>
</dbReference>
<sequence>MADDARQRIIEVAAELFADHGFPAVSLRDIATRADVTHGLVRHHFGSKEGLWQAVLHWANTTFDGALAEHLAEARDADDPLSTATRLVEALSTTAAAHPHLVRLLLHESFTDSERLDDILRGLSPLADTVEALLPRLQAMGKLTRFTPRALLLHLLLTTSAPFALAGLSGRLLGGSVGTPKGARAQAERVVELLL</sequence>
<dbReference type="SUPFAM" id="SSF46689">
    <property type="entry name" value="Homeodomain-like"/>
    <property type="match status" value="1"/>
</dbReference>
<evidence type="ECO:0000313" key="6">
    <source>
        <dbReference type="Proteomes" id="UP001205311"/>
    </source>
</evidence>